<evidence type="ECO:0000313" key="2">
    <source>
        <dbReference type="EMBL" id="MQP14212.1"/>
    </source>
</evidence>
<comment type="caution">
    <text evidence="2">The sequence shown here is derived from an EMBL/GenBank/DDBJ whole genome shotgun (WGS) entry which is preliminary data.</text>
</comment>
<accession>A0A646HLY4</accession>
<name>A0A646HLY4_9BACT</name>
<dbReference type="RefSeq" id="WP_119226721.1">
    <property type="nucleotide sequence ID" value="NZ_CP137557.1"/>
</dbReference>
<dbReference type="OrthoDB" id="1082219at2"/>
<reference evidence="3 4" key="1">
    <citation type="submission" date="2019-09" db="EMBL/GenBank/DDBJ databases">
        <title>Distinct polysaccharide growth profiles of human intestinal Prevotella copri isolates.</title>
        <authorList>
            <person name="Fehlner-Peach H."/>
            <person name="Magnabosco C."/>
            <person name="Raghavan V."/>
            <person name="Scher J.U."/>
            <person name="Tett A."/>
            <person name="Cox L.M."/>
            <person name="Gottsegen C."/>
            <person name="Watters A."/>
            <person name="Wiltshire- Gordon J.D."/>
            <person name="Segata N."/>
            <person name="Bonneau R."/>
            <person name="Littman D.R."/>
        </authorList>
    </citation>
    <scope>NUCLEOTIDE SEQUENCE [LARGE SCALE GENOMIC DNA]</scope>
    <source>
        <strain evidence="4">iAA917</strain>
        <strain evidence="2">IAA917</strain>
        <strain evidence="1">IP54</strain>
        <strain evidence="3">iP54</strain>
    </source>
</reference>
<gene>
    <name evidence="2" type="ORF">F7D25_07275</name>
    <name evidence="1" type="ORF">F7D59_00075</name>
</gene>
<dbReference type="Proteomes" id="UP000477980">
    <property type="component" value="Unassembled WGS sequence"/>
</dbReference>
<dbReference type="AlphaFoldDB" id="A0A646HLY4"/>
<organism evidence="2 4">
    <name type="scientific">Segatella copri</name>
    <dbReference type="NCBI Taxonomy" id="165179"/>
    <lineage>
        <taxon>Bacteria</taxon>
        <taxon>Pseudomonadati</taxon>
        <taxon>Bacteroidota</taxon>
        <taxon>Bacteroidia</taxon>
        <taxon>Bacteroidales</taxon>
        <taxon>Prevotellaceae</taxon>
        <taxon>Segatella</taxon>
    </lineage>
</organism>
<evidence type="ECO:0000313" key="4">
    <source>
        <dbReference type="Proteomes" id="UP000477980"/>
    </source>
</evidence>
<dbReference type="EMBL" id="VZBQ01000003">
    <property type="protein sequence ID" value="MQN88300.1"/>
    <property type="molecule type" value="Genomic_DNA"/>
</dbReference>
<protein>
    <recommendedName>
        <fullName evidence="5">Helix-turn-helix domain-containing protein</fullName>
    </recommendedName>
</protein>
<sequence length="92" mass="11005">MSERVIFENKNVSYETFLNDLASFLAPKIALMIKNPPKEFYSQRESMKVFGVGNVRRWLKEGKLKPFSKRKGKIEYKVSDLQELHRREQDYF</sequence>
<evidence type="ECO:0008006" key="5">
    <source>
        <dbReference type="Google" id="ProtNLM"/>
    </source>
</evidence>
<dbReference type="EMBL" id="VZAH01000077">
    <property type="protein sequence ID" value="MQP14212.1"/>
    <property type="molecule type" value="Genomic_DNA"/>
</dbReference>
<evidence type="ECO:0000313" key="1">
    <source>
        <dbReference type="EMBL" id="MQN88300.1"/>
    </source>
</evidence>
<dbReference type="Proteomes" id="UP000420635">
    <property type="component" value="Unassembled WGS sequence"/>
</dbReference>
<evidence type="ECO:0000313" key="3">
    <source>
        <dbReference type="Proteomes" id="UP000420635"/>
    </source>
</evidence>
<proteinExistence type="predicted"/>